<accession>A0A6J4N5K5</accession>
<feature type="non-terminal residue" evidence="2">
    <location>
        <position position="1"/>
    </location>
</feature>
<name>A0A6J4N5K5_9ACTN</name>
<proteinExistence type="predicted"/>
<protein>
    <submittedName>
        <fullName evidence="2">Uncharacterized protein</fullName>
    </submittedName>
</protein>
<feature type="region of interest" description="Disordered" evidence="1">
    <location>
        <begin position="1"/>
        <end position="47"/>
    </location>
</feature>
<gene>
    <name evidence="2" type="ORF">AVDCRST_MAG75-719</name>
</gene>
<evidence type="ECO:0000313" key="2">
    <source>
        <dbReference type="EMBL" id="CAA9378100.1"/>
    </source>
</evidence>
<organism evidence="2">
    <name type="scientific">uncultured Propionibacteriaceae bacterium</name>
    <dbReference type="NCBI Taxonomy" id="257457"/>
    <lineage>
        <taxon>Bacteria</taxon>
        <taxon>Bacillati</taxon>
        <taxon>Actinomycetota</taxon>
        <taxon>Actinomycetes</taxon>
        <taxon>Propionibacteriales</taxon>
        <taxon>Propionibacteriaceae</taxon>
        <taxon>environmental samples</taxon>
    </lineage>
</organism>
<reference evidence="2" key="1">
    <citation type="submission" date="2020-02" db="EMBL/GenBank/DDBJ databases">
        <authorList>
            <person name="Meier V. D."/>
        </authorList>
    </citation>
    <scope>NUCLEOTIDE SEQUENCE</scope>
    <source>
        <strain evidence="2">AVDCRST_MAG75</strain>
    </source>
</reference>
<feature type="non-terminal residue" evidence="2">
    <location>
        <position position="47"/>
    </location>
</feature>
<evidence type="ECO:0000256" key="1">
    <source>
        <dbReference type="SAM" id="MobiDB-lite"/>
    </source>
</evidence>
<dbReference type="EMBL" id="CADCUO010000045">
    <property type="protein sequence ID" value="CAA9378100.1"/>
    <property type="molecule type" value="Genomic_DNA"/>
</dbReference>
<dbReference type="AlphaFoldDB" id="A0A6J4N5K5"/>
<feature type="compositionally biased region" description="Basic and acidic residues" evidence="1">
    <location>
        <begin position="1"/>
        <end position="13"/>
    </location>
</feature>
<sequence>ELETDRCRRDHCGRSRAGGAAPQPEDAGGRSLVGRSDRSGCPLRSGL</sequence>